<evidence type="ECO:0000256" key="2">
    <source>
        <dbReference type="ARBA" id="ARBA00023860"/>
    </source>
</evidence>
<reference evidence="5" key="1">
    <citation type="submission" date="2021-02" db="EMBL/GenBank/DDBJ databases">
        <authorList>
            <person name="Dougan E. K."/>
            <person name="Rhodes N."/>
            <person name="Thang M."/>
            <person name="Chan C."/>
        </authorList>
    </citation>
    <scope>NUCLEOTIDE SEQUENCE</scope>
</reference>
<dbReference type="InterPro" id="IPR050235">
    <property type="entry name" value="CK1_Ser-Thr_kinase"/>
</dbReference>
<name>A0A813GN32_POLGL</name>
<dbReference type="OrthoDB" id="5979581at2759"/>
<dbReference type="PROSITE" id="PS51257">
    <property type="entry name" value="PROKAR_LIPOPROTEIN"/>
    <property type="match status" value="1"/>
</dbReference>
<proteinExistence type="predicted"/>
<organism evidence="5 6">
    <name type="scientific">Polarella glacialis</name>
    <name type="common">Dinoflagellate</name>
    <dbReference type="NCBI Taxonomy" id="89957"/>
    <lineage>
        <taxon>Eukaryota</taxon>
        <taxon>Sar</taxon>
        <taxon>Alveolata</taxon>
        <taxon>Dinophyceae</taxon>
        <taxon>Suessiales</taxon>
        <taxon>Suessiaceae</taxon>
        <taxon>Polarella</taxon>
    </lineage>
</organism>
<gene>
    <name evidence="5" type="ORF">PGLA1383_LOCUS44731</name>
</gene>
<dbReference type="PROSITE" id="PS00108">
    <property type="entry name" value="PROTEIN_KINASE_ST"/>
    <property type="match status" value="1"/>
</dbReference>
<dbReference type="Gene3D" id="1.10.510.10">
    <property type="entry name" value="Transferase(Phosphotransferase) domain 1"/>
    <property type="match status" value="1"/>
</dbReference>
<dbReference type="EC" id="2.7.11.1" evidence="1"/>
<keyword evidence="6" id="KW-1185">Reference proteome</keyword>
<evidence type="ECO:0000313" key="5">
    <source>
        <dbReference type="EMBL" id="CAE8628034.1"/>
    </source>
</evidence>
<dbReference type="EMBL" id="CAJNNV010029327">
    <property type="protein sequence ID" value="CAE8628034.1"/>
    <property type="molecule type" value="Genomic_DNA"/>
</dbReference>
<dbReference type="PANTHER" id="PTHR11909">
    <property type="entry name" value="CASEIN KINASE-RELATED"/>
    <property type="match status" value="1"/>
</dbReference>
<feature type="compositionally biased region" description="Basic and acidic residues" evidence="3">
    <location>
        <begin position="929"/>
        <end position="939"/>
    </location>
</feature>
<accession>A0A813GN32</accession>
<dbReference type="SUPFAM" id="SSF56112">
    <property type="entry name" value="Protein kinase-like (PK-like)"/>
    <property type="match status" value="1"/>
</dbReference>
<feature type="domain" description="Protein kinase" evidence="4">
    <location>
        <begin position="252"/>
        <end position="538"/>
    </location>
</feature>
<feature type="compositionally biased region" description="Basic residues" evidence="3">
    <location>
        <begin position="904"/>
        <end position="922"/>
    </location>
</feature>
<evidence type="ECO:0000259" key="4">
    <source>
        <dbReference type="PROSITE" id="PS50011"/>
    </source>
</evidence>
<sequence length="957" mass="104930">MQLRRQSLSFRPPALVAVSGGCHRQGGAELKFVVVALTVGPSNSKVVHISDNLDIASPEILREPFFSMLWLDPTYIQDDIQDLASRTLGRQLGLRGAGRDSPYGSCSLVGTMNGTSSRLNMAWDGLSYRCCMQLGISARGPFRFQVQHGLDRDRLIYPSVDGATMETAHQICGPDNLSSSCWAIIDRGPRPISYEVAMACPRGCPTSLGWARLPVVRQKNATGYAVASLGEEESNGSEEDETQELPSRLGQWRLRGFLGQGHQGAVVYLGSWRGKTAAAGAEAGGPGLAAVKYPVELEELRTYARIQDLSGVPTLLDFGACRGGQIFMVMPVVSPSVDEILRGRCDHDGLGGRIAWPAAAGLGARLLLVLQRIHEKGVVHCDLKPGNLLVPNGEPWVQLIDFGRSGMDGSAVFEPGHGGMRDYMSIKAGLTGGLRTPADDLESLGWLLLRCVLGGFPWSAKAKPREDESWEEGSQRVSRAKLRFLDPAVGPQSFGSAKGYCPPELMEYFRAVELLGECGWQDIDYDALARPLRAAAFAPIGLTCAWERLVRCCFQEDKGCICFKSFPFQQQSCQDVSQKDAEPRCHSVQRGQLLRLSGRFVEEEDGRFWVEVDCVWSPGVPDFLLKGSWLLAFGRPRESSSERTGASAGWWLELVEHGRIRVLRAATFRPAAGALGRGKFLFSYSHSCEIFLVLTNSILVFFNLDIISFSSSTSSILRARGIKSSMPVSVLAKSLVAGNGGEGLPKGAIKTHDRSKRFDWEGVRRAVGYLQEKFPGRTLNAVVRGGNFLADHPLREVDGLRQQVRFVVVPPIHGGVQGAERFAVLQIAQRYGCEFIDNENYADSTAETTSPARAAILQLQRRFAFDDEACFALEGDAQASDEVRTTMAEGVARGFPLEQPGARRPNKKRGRRSGGEKKRRAKLCSFFRAKHDNNNHDNHNNNSFAAPSARTYRTKTK</sequence>
<dbReference type="InterPro" id="IPR011009">
    <property type="entry name" value="Kinase-like_dom_sf"/>
</dbReference>
<dbReference type="AlphaFoldDB" id="A0A813GN32"/>
<dbReference type="SMART" id="SM00220">
    <property type="entry name" value="S_TKc"/>
    <property type="match status" value="1"/>
</dbReference>
<dbReference type="InterPro" id="IPR000719">
    <property type="entry name" value="Prot_kinase_dom"/>
</dbReference>
<dbReference type="GO" id="GO:0004674">
    <property type="term" value="F:protein serine/threonine kinase activity"/>
    <property type="evidence" value="ECO:0007669"/>
    <property type="project" value="UniProtKB-EC"/>
</dbReference>
<comment type="caution">
    <text evidence="5">The sequence shown here is derived from an EMBL/GenBank/DDBJ whole genome shotgun (WGS) entry which is preliminary data.</text>
</comment>
<evidence type="ECO:0000256" key="3">
    <source>
        <dbReference type="SAM" id="MobiDB-lite"/>
    </source>
</evidence>
<dbReference type="PROSITE" id="PS50011">
    <property type="entry name" value="PROTEIN_KINASE_DOM"/>
    <property type="match status" value="1"/>
</dbReference>
<evidence type="ECO:0000313" key="6">
    <source>
        <dbReference type="Proteomes" id="UP000654075"/>
    </source>
</evidence>
<dbReference type="GO" id="GO:0005524">
    <property type="term" value="F:ATP binding"/>
    <property type="evidence" value="ECO:0007669"/>
    <property type="project" value="InterPro"/>
</dbReference>
<evidence type="ECO:0000256" key="1">
    <source>
        <dbReference type="ARBA" id="ARBA00012513"/>
    </source>
</evidence>
<dbReference type="Proteomes" id="UP000654075">
    <property type="component" value="Unassembled WGS sequence"/>
</dbReference>
<protein>
    <recommendedName>
        <fullName evidence="2">Casein kinase I</fullName>
        <ecNumber evidence="1">2.7.11.1</ecNumber>
    </recommendedName>
</protein>
<feature type="region of interest" description="Disordered" evidence="3">
    <location>
        <begin position="891"/>
        <end position="957"/>
    </location>
</feature>
<dbReference type="InterPro" id="IPR008271">
    <property type="entry name" value="Ser/Thr_kinase_AS"/>
</dbReference>
<dbReference type="Pfam" id="PF00069">
    <property type="entry name" value="Pkinase"/>
    <property type="match status" value="1"/>
</dbReference>